<protein>
    <recommendedName>
        <fullName evidence="1">DUF6892 domain-containing protein</fullName>
    </recommendedName>
</protein>
<name>A0ABX0MCL2_9BURK</name>
<feature type="domain" description="DUF6892" evidence="1">
    <location>
        <begin position="352"/>
        <end position="486"/>
    </location>
</feature>
<dbReference type="Proteomes" id="UP000819052">
    <property type="component" value="Unassembled WGS sequence"/>
</dbReference>
<keyword evidence="3" id="KW-1185">Reference proteome</keyword>
<organism evidence="2 3">
    <name type="scientific">Massilia aquatica</name>
    <dbReference type="NCBI Taxonomy" id="2609000"/>
    <lineage>
        <taxon>Bacteria</taxon>
        <taxon>Pseudomonadati</taxon>
        <taxon>Pseudomonadota</taxon>
        <taxon>Betaproteobacteria</taxon>
        <taxon>Burkholderiales</taxon>
        <taxon>Oxalobacteraceae</taxon>
        <taxon>Telluria group</taxon>
        <taxon>Massilia</taxon>
    </lineage>
</organism>
<evidence type="ECO:0000259" key="1">
    <source>
        <dbReference type="Pfam" id="PF21832"/>
    </source>
</evidence>
<evidence type="ECO:0000313" key="2">
    <source>
        <dbReference type="EMBL" id="NHZ44924.1"/>
    </source>
</evidence>
<reference evidence="2 3" key="1">
    <citation type="submission" date="2019-09" db="EMBL/GenBank/DDBJ databases">
        <title>Taxonomy of Antarctic Massilia spp.: description of Massilia rubra sp. nov., Massilia aquatica sp. nov., Massilia mucilaginosa sp. nov., Massilia frigida sp. nov. isolated from streams, lakes and regoliths.</title>
        <authorList>
            <person name="Holochova P."/>
            <person name="Sedlacek I."/>
            <person name="Kralova S."/>
            <person name="Maslanova I."/>
            <person name="Busse H.-J."/>
            <person name="Stankova E."/>
            <person name="Vrbovska V."/>
            <person name="Kovarovic V."/>
            <person name="Bartak M."/>
            <person name="Svec P."/>
            <person name="Pantucek R."/>
        </authorList>
    </citation>
    <scope>NUCLEOTIDE SEQUENCE [LARGE SCALE GENOMIC DNA]</scope>
    <source>
        <strain evidence="2 3">CCM 8693</strain>
    </source>
</reference>
<dbReference type="RefSeq" id="WP_167082056.1">
    <property type="nucleotide sequence ID" value="NZ_VVIW01000045.1"/>
</dbReference>
<dbReference type="EMBL" id="VVIW01000045">
    <property type="protein sequence ID" value="NHZ44924.1"/>
    <property type="molecule type" value="Genomic_DNA"/>
</dbReference>
<proteinExistence type="predicted"/>
<dbReference type="InterPro" id="IPR054187">
    <property type="entry name" value="DUF6892"/>
</dbReference>
<dbReference type="Pfam" id="PF21832">
    <property type="entry name" value="DUF6892"/>
    <property type="match status" value="1"/>
</dbReference>
<comment type="caution">
    <text evidence="2">The sequence shown here is derived from an EMBL/GenBank/DDBJ whole genome shotgun (WGS) entry which is preliminary data.</text>
</comment>
<accession>A0ABX0MCL2</accession>
<evidence type="ECO:0000313" key="3">
    <source>
        <dbReference type="Proteomes" id="UP000819052"/>
    </source>
</evidence>
<gene>
    <name evidence="2" type="ORF">F1609_32970</name>
</gene>
<sequence length="487" mass="55568">MLSKDLLYALQTRSKRLIRELESFTTNIKSVSAQDGWALVIETMTLVRELTPTHEKYSHVLKAVNRTWMAFAEQSDTAADQLYLYVTDWLVQTDWRHEGEAQAAYQLLYAFHANHLRCPGTNAHLLHGLRQQSPRLLSLIRNLVPYATQTLFKVPVQDHTGVGGDAIGMLLDMYFYHAGLVEGDDLRADAGHMLPLLVRANPQIGNNLTLCLLSGHPQRANLICELIELYFDLSVEERMSGMFHSTMWELLDNDGASFVYEELDKITARLAVSCARWTSEQLDTFTRDAFFFRLSNDEDRHLLLEKSAKVRRLACMIIDSGHSGTHIDALRTLYNALGDARPVAPQLAAAPQFEDLNFKLLVIQKLMYDQETLLPRFDVEEFVRKYTVREIMIKEEGYDVIPEVQQYFEALVIPPHLLAQVEELSFDASDEIYSQVFPYWDGEGDTFDVASVRDIGLLPNLKRMSYMPDGFVERHATTLGQRGIDVD</sequence>